<dbReference type="OrthoDB" id="9931598at2759"/>
<evidence type="ECO:0000256" key="5">
    <source>
        <dbReference type="ARBA" id="ARBA00023198"/>
    </source>
</evidence>
<protein>
    <submittedName>
        <fullName evidence="8">Uncharacterized protein LOC128632935</fullName>
    </submittedName>
    <submittedName>
        <fullName evidence="9 10">Uncharacterized protein LOC128632936</fullName>
    </submittedName>
</protein>
<dbReference type="InterPro" id="IPR051249">
    <property type="entry name" value="NLRP_Inflammasome"/>
</dbReference>
<dbReference type="GO" id="GO:0005829">
    <property type="term" value="C:cytosol"/>
    <property type="evidence" value="ECO:0007669"/>
    <property type="project" value="UniProtKB-SubCell"/>
</dbReference>
<evidence type="ECO:0000313" key="10">
    <source>
        <dbReference type="RefSeq" id="XP_053537097.1"/>
    </source>
</evidence>
<dbReference type="GeneID" id="128632936"/>
<evidence type="ECO:0000313" key="8">
    <source>
        <dbReference type="RefSeq" id="XP_053537095.1"/>
    </source>
</evidence>
<evidence type="ECO:0000313" key="9">
    <source>
        <dbReference type="RefSeq" id="XP_053537096.1"/>
    </source>
</evidence>
<evidence type="ECO:0000313" key="7">
    <source>
        <dbReference type="Proteomes" id="UP000221080"/>
    </source>
</evidence>
<dbReference type="CDD" id="cd01671">
    <property type="entry name" value="CARD"/>
    <property type="match status" value="1"/>
</dbReference>
<evidence type="ECO:0000256" key="3">
    <source>
        <dbReference type="ARBA" id="ARBA00022588"/>
    </source>
</evidence>
<evidence type="ECO:0000256" key="1">
    <source>
        <dbReference type="ARBA" id="ARBA00004514"/>
    </source>
</evidence>
<proteinExistence type="predicted"/>
<evidence type="ECO:0000256" key="2">
    <source>
        <dbReference type="ARBA" id="ARBA00022490"/>
    </source>
</evidence>
<dbReference type="InterPro" id="IPR011029">
    <property type="entry name" value="DEATH-like_dom_sf"/>
</dbReference>
<feature type="domain" description="CARD" evidence="6">
    <location>
        <begin position="1"/>
        <end position="75"/>
    </location>
</feature>
<keyword evidence="5" id="KW-0395">Inflammatory response</keyword>
<dbReference type="PANTHER" id="PTHR46985:SF2">
    <property type="entry name" value="APOPTOSIS-ASSOCIATED SPECK-LIKE PROTEIN CONTAINING A CARD"/>
    <property type="match status" value="1"/>
</dbReference>
<reference evidence="7" key="1">
    <citation type="journal article" date="2016" name="Nat. Commun.">
        <title>The channel catfish genome sequence provides insights into the evolution of scale formation in teleosts.</title>
        <authorList>
            <person name="Liu Z."/>
            <person name="Liu S."/>
            <person name="Yao J."/>
            <person name="Bao L."/>
            <person name="Zhang J."/>
            <person name="Li Y."/>
            <person name="Jiang C."/>
            <person name="Sun L."/>
            <person name="Wang R."/>
            <person name="Zhang Y."/>
            <person name="Zhou T."/>
            <person name="Zeng Q."/>
            <person name="Fu Q."/>
            <person name="Gao S."/>
            <person name="Li N."/>
            <person name="Koren S."/>
            <person name="Jiang Y."/>
            <person name="Zimin A."/>
            <person name="Xu P."/>
            <person name="Phillippy A.M."/>
            <person name="Geng X."/>
            <person name="Song L."/>
            <person name="Sun F."/>
            <person name="Li C."/>
            <person name="Wang X."/>
            <person name="Chen A."/>
            <person name="Jin Y."/>
            <person name="Yuan Z."/>
            <person name="Yang Y."/>
            <person name="Tan S."/>
            <person name="Peatman E."/>
            <person name="Lu J."/>
            <person name="Qin Z."/>
            <person name="Dunham R."/>
            <person name="Li Z."/>
            <person name="Sonstegard T."/>
            <person name="Feng J."/>
            <person name="Danzmann R.G."/>
            <person name="Schroeder S."/>
            <person name="Scheffler B."/>
            <person name="Duke M.V."/>
            <person name="Ballard L."/>
            <person name="Kucuktas H."/>
            <person name="Kaltenboeck L."/>
            <person name="Liu H."/>
            <person name="Armbruster J."/>
            <person name="Xie Y."/>
            <person name="Kirby M.L."/>
            <person name="Tian Y."/>
            <person name="Flanagan M.E."/>
            <person name="Mu W."/>
            <person name="Waldbieser G.C."/>
        </authorList>
    </citation>
    <scope>NUCLEOTIDE SEQUENCE [LARGE SCALE GENOMIC DNA]</scope>
    <source>
        <strain evidence="7">SDA103</strain>
    </source>
</reference>
<sequence length="194" mass="22077">MDIIQDKKVKLIEWLSGEELIIQHVHSRKLITMSEYMTLKSIKDPIAKVTELLDNILKKGDPCCVEFLELLKKDDVNESRPALKEWIGTVNTSALKDKKKDSNTSQAGTAETADNQEFLRKNRGHLIDNVKAVVRIVDDLPFTNEMVANVRAENTEQAKMRKVLEYTNSKKAAQLLVDALWKHAKDVMEDLTMA</sequence>
<dbReference type="PANTHER" id="PTHR46985">
    <property type="entry name" value="NACHT, LRR AND PYD DOMAINS-CONTAINING PROTEIN 1"/>
    <property type="match status" value="1"/>
</dbReference>
<dbReference type="Pfam" id="PF00619">
    <property type="entry name" value="CARD"/>
    <property type="match status" value="2"/>
</dbReference>
<dbReference type="PROSITE" id="PS50209">
    <property type="entry name" value="CARD"/>
    <property type="match status" value="1"/>
</dbReference>
<dbReference type="KEGG" id="ipu:128632936"/>
<dbReference type="AlphaFoldDB" id="A0A9F7R7U3"/>
<dbReference type="Gene3D" id="1.10.533.10">
    <property type="entry name" value="Death Domain, Fas"/>
    <property type="match status" value="2"/>
</dbReference>
<dbReference type="InterPro" id="IPR001315">
    <property type="entry name" value="CARD"/>
</dbReference>
<dbReference type="RefSeq" id="XP_053537095.1">
    <property type="nucleotide sequence ID" value="XM_053681120.1"/>
</dbReference>
<dbReference type="SUPFAM" id="SSF47986">
    <property type="entry name" value="DEATH domain"/>
    <property type="match status" value="2"/>
</dbReference>
<keyword evidence="4" id="KW-0391">Immunity</keyword>
<dbReference type="GeneTree" id="ENSGT01060000248762"/>
<gene>
    <name evidence="9 10" type="primary">LOC128632936</name>
    <name evidence="8" type="synonym">LOC128632935</name>
</gene>
<keyword evidence="3" id="KW-0399">Innate immunity</keyword>
<organism evidence="7 9">
    <name type="scientific">Ictalurus punctatus</name>
    <name type="common">Channel catfish</name>
    <name type="synonym">Silurus punctatus</name>
    <dbReference type="NCBI Taxonomy" id="7998"/>
    <lineage>
        <taxon>Eukaryota</taxon>
        <taxon>Metazoa</taxon>
        <taxon>Chordata</taxon>
        <taxon>Craniata</taxon>
        <taxon>Vertebrata</taxon>
        <taxon>Euteleostomi</taxon>
        <taxon>Actinopterygii</taxon>
        <taxon>Neopterygii</taxon>
        <taxon>Teleostei</taxon>
        <taxon>Ostariophysi</taxon>
        <taxon>Siluriformes</taxon>
        <taxon>Ictaluridae</taxon>
        <taxon>Ictalurus</taxon>
    </lineage>
</organism>
<dbReference type="GO" id="GO:0045087">
    <property type="term" value="P:innate immune response"/>
    <property type="evidence" value="ECO:0007669"/>
    <property type="project" value="UniProtKB-KW"/>
</dbReference>
<dbReference type="GO" id="GO:0042981">
    <property type="term" value="P:regulation of apoptotic process"/>
    <property type="evidence" value="ECO:0007669"/>
    <property type="project" value="InterPro"/>
</dbReference>
<dbReference type="RefSeq" id="XP_053537096.1">
    <property type="nucleotide sequence ID" value="XM_053681121.1"/>
</dbReference>
<evidence type="ECO:0000256" key="4">
    <source>
        <dbReference type="ARBA" id="ARBA00022859"/>
    </source>
</evidence>
<dbReference type="Proteomes" id="UP000221080">
    <property type="component" value="Chromosome 6"/>
</dbReference>
<name>A0A9F7R7U3_ICTPU</name>
<dbReference type="KEGG" id="ipu:128632935"/>
<accession>A0A9F7R7U3</accession>
<reference evidence="8 9" key="2">
    <citation type="submission" date="2025-04" db="UniProtKB">
        <authorList>
            <consortium name="RefSeq"/>
        </authorList>
    </citation>
    <scope>IDENTIFICATION</scope>
    <source>
        <tissue evidence="8 9">Blood</tissue>
    </source>
</reference>
<dbReference type="GO" id="GO:0006954">
    <property type="term" value="P:inflammatory response"/>
    <property type="evidence" value="ECO:0007669"/>
    <property type="project" value="UniProtKB-KW"/>
</dbReference>
<evidence type="ECO:0000259" key="6">
    <source>
        <dbReference type="PROSITE" id="PS50209"/>
    </source>
</evidence>
<keyword evidence="2" id="KW-0963">Cytoplasm</keyword>
<keyword evidence="7" id="KW-1185">Reference proteome</keyword>
<comment type="subcellular location">
    <subcellularLocation>
        <location evidence="1">Cytoplasm</location>
        <location evidence="1">Cytosol</location>
    </subcellularLocation>
</comment>
<dbReference type="RefSeq" id="XP_053537097.1">
    <property type="nucleotide sequence ID" value="XM_053681122.1"/>
</dbReference>